<dbReference type="Proteomes" id="UP000664169">
    <property type="component" value="Unassembled WGS sequence"/>
</dbReference>
<dbReference type="AlphaFoldDB" id="A0A8H3IEF8"/>
<gene>
    <name evidence="2" type="ORF">GOMPHAMPRED_003800</name>
</gene>
<keyword evidence="1" id="KW-0732">Signal</keyword>
<accession>A0A8H3IEF8</accession>
<keyword evidence="3" id="KW-1185">Reference proteome</keyword>
<organism evidence="2 3">
    <name type="scientific">Gomphillus americanus</name>
    <dbReference type="NCBI Taxonomy" id="1940652"/>
    <lineage>
        <taxon>Eukaryota</taxon>
        <taxon>Fungi</taxon>
        <taxon>Dikarya</taxon>
        <taxon>Ascomycota</taxon>
        <taxon>Pezizomycotina</taxon>
        <taxon>Lecanoromycetes</taxon>
        <taxon>OSLEUM clade</taxon>
        <taxon>Ostropomycetidae</taxon>
        <taxon>Ostropales</taxon>
        <taxon>Graphidaceae</taxon>
        <taxon>Gomphilloideae</taxon>
        <taxon>Gomphillus</taxon>
    </lineage>
</organism>
<feature type="signal peptide" evidence="1">
    <location>
        <begin position="1"/>
        <end position="18"/>
    </location>
</feature>
<evidence type="ECO:0000256" key="1">
    <source>
        <dbReference type="SAM" id="SignalP"/>
    </source>
</evidence>
<comment type="caution">
    <text evidence="2">The sequence shown here is derived from an EMBL/GenBank/DDBJ whole genome shotgun (WGS) entry which is preliminary data.</text>
</comment>
<dbReference type="EMBL" id="CAJPDQ010000022">
    <property type="protein sequence ID" value="CAF9925042.1"/>
    <property type="molecule type" value="Genomic_DNA"/>
</dbReference>
<evidence type="ECO:0000313" key="3">
    <source>
        <dbReference type="Proteomes" id="UP000664169"/>
    </source>
</evidence>
<feature type="chain" id="PRO_5034633927" evidence="1">
    <location>
        <begin position="19"/>
        <end position="177"/>
    </location>
</feature>
<reference evidence="2" key="1">
    <citation type="submission" date="2021-03" db="EMBL/GenBank/DDBJ databases">
        <authorList>
            <person name="Tagirdzhanova G."/>
        </authorList>
    </citation>
    <scope>NUCLEOTIDE SEQUENCE</scope>
</reference>
<proteinExistence type="predicted"/>
<name>A0A8H3IEF8_9LECA</name>
<evidence type="ECO:0000313" key="2">
    <source>
        <dbReference type="EMBL" id="CAF9925042.1"/>
    </source>
</evidence>
<sequence>MHTSKTVVFLAFAASISAYNWDTELDARDIDDYLAAQDLVVRAAKGGAARGGSAASWGRRIERGSNTAGNVGTALTGVADFGNMIRGGGNGKRDLEFEELMARAAKGGAARGGNAASWGRRIERGSNAAGNVGTALTGVADFGNMIRGNGKRDLEDLLFDDSELFAREEFEFEDLEY</sequence>
<protein>
    <submittedName>
        <fullName evidence="2">Uncharacterized protein</fullName>
    </submittedName>
</protein>